<feature type="region of interest" description="Disordered" evidence="2">
    <location>
        <begin position="377"/>
        <end position="398"/>
    </location>
</feature>
<feature type="coiled-coil region" evidence="1">
    <location>
        <begin position="31"/>
        <end position="102"/>
    </location>
</feature>
<dbReference type="GO" id="GO:0005524">
    <property type="term" value="F:ATP binding"/>
    <property type="evidence" value="ECO:0007669"/>
    <property type="project" value="InterPro"/>
</dbReference>
<keyword evidence="5" id="KW-1185">Reference proteome</keyword>
<proteinExistence type="predicted"/>
<feature type="domain" description="Protein kinase" evidence="3">
    <location>
        <begin position="396"/>
        <end position="734"/>
    </location>
</feature>
<name>A0A0D2WK95_CAPO3</name>
<protein>
    <recommendedName>
        <fullName evidence="3">Protein kinase domain-containing protein</fullName>
    </recommendedName>
</protein>
<dbReference type="InterPro" id="IPR000719">
    <property type="entry name" value="Prot_kinase_dom"/>
</dbReference>
<evidence type="ECO:0000313" key="4">
    <source>
        <dbReference type="EMBL" id="KJE90610.1"/>
    </source>
</evidence>
<dbReference type="InterPro" id="IPR011009">
    <property type="entry name" value="Kinase-like_dom_sf"/>
</dbReference>
<dbReference type="AlphaFoldDB" id="A0A0D2WK95"/>
<dbReference type="GO" id="GO:0004672">
    <property type="term" value="F:protein kinase activity"/>
    <property type="evidence" value="ECO:0007669"/>
    <property type="project" value="InterPro"/>
</dbReference>
<sequence length="734" mass="78778">MAELQAKMQALTLDPLQTALITAMNTAIADKNTAIAEKQAAKEKAKAAVDQAIADKKAAVDQAIAGKNAEVHQAIAEKNAAIAEKQAAIAEKKAAVDQAIADKKAAVDQAIADKNAVIAKKDREVEAGIYHHVCTLSLLGSTTNAKLASRLVSQMKGDQRRVLNFSMPDLSPHDSELRRLLSMIDSAVKEEDMHEFIAAFCRQVCDLVGAQVDFNVTAAGSFAPDLVATPKSLRANGPAPGSSKTGSRVSTSIAILGTHSLFMVEGKKHDLVHQACLQLASYLLYFYLTFNDAQIPASVQSWPATLYGMAWVGSIVYVVRVDLKLDGKLIQPAITFCHTEPARAVLFLLRTAIINDMSERSFVGDFDWRYNFNHPPSGQAPPGNDATTQHDPGAGYGTSTDGGQANSLVLNLATGPQPLLDAQEVHRYFMFTGKLSLNASAEFSDVVVKFAPAIGMALTEQLARAGMALALLNRDRMAASAHRIPELLALCTADFNGMPGLALVTGFILGESVDWKQHQPHAASFASQVCDTLRWIHEQGVVHGDIHRGNLLVIEPKLPSTPPASPPKGALEPPPEGAVKLPPHSIALIDFGLACFLPAVTRAHVQAALLAAPVTVAAAQELQPWLDRVEHNAWEMWPNHFYDIARSTKVATPQADFLGLGLLAVSLEVGGTKVLQQQLDLNSNAASTYAARALKRHLLRDQDGLLSQLLEQSPTTLLEVQKIVALADQPQPLL</sequence>
<dbReference type="Proteomes" id="UP000008743">
    <property type="component" value="Unassembled WGS sequence"/>
</dbReference>
<dbReference type="InParanoid" id="A0A0D2WK95"/>
<dbReference type="SUPFAM" id="SSF56112">
    <property type="entry name" value="Protein kinase-like (PK-like)"/>
    <property type="match status" value="1"/>
</dbReference>
<gene>
    <name evidence="4" type="ORF">CAOG_001895</name>
</gene>
<accession>A0A0D2WK95</accession>
<evidence type="ECO:0000313" key="5">
    <source>
        <dbReference type="Proteomes" id="UP000008743"/>
    </source>
</evidence>
<reference evidence="5" key="1">
    <citation type="submission" date="2011-02" db="EMBL/GenBank/DDBJ databases">
        <title>The Genome Sequence of Capsaspora owczarzaki ATCC 30864.</title>
        <authorList>
            <person name="Russ C."/>
            <person name="Cuomo C."/>
            <person name="Burger G."/>
            <person name="Gray M.W."/>
            <person name="Holland P.W.H."/>
            <person name="King N."/>
            <person name="Lang F.B.F."/>
            <person name="Roger A.J."/>
            <person name="Ruiz-Trillo I."/>
            <person name="Young S.K."/>
            <person name="Zeng Q."/>
            <person name="Gargeya S."/>
            <person name="Alvarado L."/>
            <person name="Berlin A."/>
            <person name="Chapman S.B."/>
            <person name="Chen Z."/>
            <person name="Freedman E."/>
            <person name="Gellesch M."/>
            <person name="Goldberg J."/>
            <person name="Griggs A."/>
            <person name="Gujja S."/>
            <person name="Heilman E."/>
            <person name="Heiman D."/>
            <person name="Howarth C."/>
            <person name="Mehta T."/>
            <person name="Neiman D."/>
            <person name="Pearson M."/>
            <person name="Roberts A."/>
            <person name="Saif S."/>
            <person name="Shea T."/>
            <person name="Shenoy N."/>
            <person name="Sisk P."/>
            <person name="Stolte C."/>
            <person name="Sykes S."/>
            <person name="White J."/>
            <person name="Yandava C."/>
            <person name="Haas B."/>
            <person name="Nusbaum C."/>
            <person name="Birren B."/>
        </authorList>
    </citation>
    <scope>NUCLEOTIDE SEQUENCE</scope>
    <source>
        <strain evidence="5">ATCC 30864</strain>
    </source>
</reference>
<dbReference type="PhylomeDB" id="A0A0D2WK95"/>
<dbReference type="OrthoDB" id="626167at2759"/>
<dbReference type="Gene3D" id="1.10.510.10">
    <property type="entry name" value="Transferase(Phosphotransferase) domain 1"/>
    <property type="match status" value="1"/>
</dbReference>
<evidence type="ECO:0000256" key="2">
    <source>
        <dbReference type="SAM" id="MobiDB-lite"/>
    </source>
</evidence>
<evidence type="ECO:0000256" key="1">
    <source>
        <dbReference type="SAM" id="Coils"/>
    </source>
</evidence>
<keyword evidence="1" id="KW-0175">Coiled coil</keyword>
<organism evidence="4 5">
    <name type="scientific">Capsaspora owczarzaki (strain ATCC 30864)</name>
    <dbReference type="NCBI Taxonomy" id="595528"/>
    <lineage>
        <taxon>Eukaryota</taxon>
        <taxon>Filasterea</taxon>
        <taxon>Capsaspora</taxon>
    </lineage>
</organism>
<evidence type="ECO:0000259" key="3">
    <source>
        <dbReference type="PROSITE" id="PS50011"/>
    </source>
</evidence>
<dbReference type="EMBL" id="KE346361">
    <property type="protein sequence ID" value="KJE90610.1"/>
    <property type="molecule type" value="Genomic_DNA"/>
</dbReference>
<dbReference type="PROSITE" id="PS50011">
    <property type="entry name" value="PROTEIN_KINASE_DOM"/>
    <property type="match status" value="1"/>
</dbReference>